<dbReference type="InterPro" id="IPR009100">
    <property type="entry name" value="AcylCoA_DH/oxidase_NM_dom_sf"/>
</dbReference>
<dbReference type="GO" id="GO:0005777">
    <property type="term" value="C:peroxisome"/>
    <property type="evidence" value="ECO:0007669"/>
    <property type="project" value="InterPro"/>
</dbReference>
<dbReference type="InterPro" id="IPR029320">
    <property type="entry name" value="Acyl-CoA_ox_N"/>
</dbReference>
<name>A0A833ZDU0_9CHIR</name>
<dbReference type="AlphaFoldDB" id="A0A833ZDU0"/>
<dbReference type="GO" id="GO:0003997">
    <property type="term" value="F:acyl-CoA oxidase activity"/>
    <property type="evidence" value="ECO:0007669"/>
    <property type="project" value="InterPro"/>
</dbReference>
<dbReference type="Pfam" id="PF14749">
    <property type="entry name" value="Acyl-CoA_ox_N"/>
    <property type="match status" value="1"/>
</dbReference>
<accession>A0A833ZDU0</accession>
<dbReference type="PANTHER" id="PTHR10909:SF250">
    <property type="entry name" value="PEROXISOMAL ACYL-COENZYME A OXIDASE 1"/>
    <property type="match status" value="1"/>
</dbReference>
<dbReference type="PANTHER" id="PTHR10909">
    <property type="entry name" value="ELECTRON TRANSPORT OXIDOREDUCTASE"/>
    <property type="match status" value="1"/>
</dbReference>
<dbReference type="InterPro" id="IPR012258">
    <property type="entry name" value="Acyl-CoA_oxidase"/>
</dbReference>
<organism evidence="3 4">
    <name type="scientific">Phyllostomus discolor</name>
    <name type="common">pale spear-nosed bat</name>
    <dbReference type="NCBI Taxonomy" id="89673"/>
    <lineage>
        <taxon>Eukaryota</taxon>
        <taxon>Metazoa</taxon>
        <taxon>Chordata</taxon>
        <taxon>Craniata</taxon>
        <taxon>Vertebrata</taxon>
        <taxon>Euteleostomi</taxon>
        <taxon>Mammalia</taxon>
        <taxon>Eutheria</taxon>
        <taxon>Laurasiatheria</taxon>
        <taxon>Chiroptera</taxon>
        <taxon>Yangochiroptera</taxon>
        <taxon>Phyllostomidae</taxon>
        <taxon>Phyllostominae</taxon>
        <taxon>Phyllostomus</taxon>
    </lineage>
</organism>
<proteinExistence type="predicted"/>
<dbReference type="EMBL" id="JABVXQ010000008">
    <property type="protein sequence ID" value="KAF6092049.1"/>
    <property type="molecule type" value="Genomic_DNA"/>
</dbReference>
<dbReference type="GO" id="GO:0055088">
    <property type="term" value="P:lipid homeostasis"/>
    <property type="evidence" value="ECO:0007669"/>
    <property type="project" value="TreeGrafter"/>
</dbReference>
<evidence type="ECO:0000313" key="4">
    <source>
        <dbReference type="Proteomes" id="UP000664940"/>
    </source>
</evidence>
<dbReference type="Gene3D" id="1.10.540.10">
    <property type="entry name" value="Acyl-CoA dehydrogenase/oxidase, N-terminal domain"/>
    <property type="match status" value="1"/>
</dbReference>
<dbReference type="SUPFAM" id="SSF56645">
    <property type="entry name" value="Acyl-CoA dehydrogenase NM domain-like"/>
    <property type="match status" value="1"/>
</dbReference>
<dbReference type="GO" id="GO:0005504">
    <property type="term" value="F:fatty acid binding"/>
    <property type="evidence" value="ECO:0007669"/>
    <property type="project" value="TreeGrafter"/>
</dbReference>
<dbReference type="GO" id="GO:0000038">
    <property type="term" value="P:very long-chain fatty acid metabolic process"/>
    <property type="evidence" value="ECO:0007669"/>
    <property type="project" value="TreeGrafter"/>
</dbReference>
<sequence>MNPDLRRERAAASFNPDLLTHILDGGAENTRRRREIENLTLNDPDFQHEDLNFLTRSQRFEVAVKKSATLVKKIREFGISDPEEILWFKNVHKINFVEPVSLHFSMFIPTLLNQATSAQQEKWLDPARGFEIIGTYAQTELGHAL</sequence>
<comment type="pathway">
    <text evidence="1">Lipid metabolism; peroxisomal fatty acid beta-oxidation.</text>
</comment>
<evidence type="ECO:0000259" key="2">
    <source>
        <dbReference type="Pfam" id="PF14749"/>
    </source>
</evidence>
<comment type="caution">
    <text evidence="3">The sequence shown here is derived from an EMBL/GenBank/DDBJ whole genome shotgun (WGS) entry which is preliminary data.</text>
</comment>
<feature type="domain" description="Acyl-coenzyme A oxidase N-terminal" evidence="2">
    <location>
        <begin position="15"/>
        <end position="133"/>
    </location>
</feature>
<dbReference type="FunFam" id="1.10.540.10:FF:000006">
    <property type="entry name" value="Acyl-coenzyme A oxidase"/>
    <property type="match status" value="1"/>
</dbReference>
<protein>
    <submittedName>
        <fullName evidence="3">Acyl-CoA oxidase 1</fullName>
    </submittedName>
</protein>
<dbReference type="GO" id="GO:0033540">
    <property type="term" value="P:fatty acid beta-oxidation using acyl-CoA oxidase"/>
    <property type="evidence" value="ECO:0007669"/>
    <property type="project" value="TreeGrafter"/>
</dbReference>
<evidence type="ECO:0000313" key="3">
    <source>
        <dbReference type="EMBL" id="KAF6092049.1"/>
    </source>
</evidence>
<evidence type="ECO:0000256" key="1">
    <source>
        <dbReference type="ARBA" id="ARBA00004846"/>
    </source>
</evidence>
<dbReference type="Proteomes" id="UP000664940">
    <property type="component" value="Unassembled WGS sequence"/>
</dbReference>
<dbReference type="GO" id="GO:0071949">
    <property type="term" value="F:FAD binding"/>
    <property type="evidence" value="ECO:0007669"/>
    <property type="project" value="InterPro"/>
</dbReference>
<reference evidence="3 4" key="1">
    <citation type="journal article" date="2020" name="Nature">
        <title>Six reference-quality genomes reveal evolution of bat adaptations.</title>
        <authorList>
            <person name="Jebb D."/>
            <person name="Huang Z."/>
            <person name="Pippel M."/>
            <person name="Hughes G.M."/>
            <person name="Lavrichenko K."/>
            <person name="Devanna P."/>
            <person name="Winkler S."/>
            <person name="Jermiin L.S."/>
            <person name="Skirmuntt E.C."/>
            <person name="Katzourakis A."/>
            <person name="Burkitt-Gray L."/>
            <person name="Ray D.A."/>
            <person name="Sullivan K.A.M."/>
            <person name="Roscito J.G."/>
            <person name="Kirilenko B.M."/>
            <person name="Davalos L.M."/>
            <person name="Corthals A.P."/>
            <person name="Power M.L."/>
            <person name="Jones G."/>
            <person name="Ransome R.D."/>
            <person name="Dechmann D.K.N."/>
            <person name="Locatelli A.G."/>
            <person name="Puechmaille S.J."/>
            <person name="Fedrigo O."/>
            <person name="Jarvis E.D."/>
            <person name="Hiller M."/>
            <person name="Vernes S.C."/>
            <person name="Myers E.W."/>
            <person name="Teeling E.C."/>
        </authorList>
    </citation>
    <scope>NUCLEOTIDE SEQUENCE [LARGE SCALE GENOMIC DNA]</scope>
    <source>
        <strain evidence="3">Bat1K_MPI-CBG_1</strain>
    </source>
</reference>
<dbReference type="InterPro" id="IPR037069">
    <property type="entry name" value="AcylCoA_DH/ox_N_sf"/>
</dbReference>
<gene>
    <name evidence="3" type="ORF">HJG60_000208</name>
</gene>